<dbReference type="KEGG" id="afi:Acife_2956"/>
<organism evidence="1 2">
    <name type="scientific">Acidithiobacillus ferrivorans SS3</name>
    <dbReference type="NCBI Taxonomy" id="743299"/>
    <lineage>
        <taxon>Bacteria</taxon>
        <taxon>Pseudomonadati</taxon>
        <taxon>Pseudomonadota</taxon>
        <taxon>Acidithiobacillia</taxon>
        <taxon>Acidithiobacillales</taxon>
        <taxon>Acidithiobacillaceae</taxon>
        <taxon>Acidithiobacillus</taxon>
    </lineage>
</organism>
<evidence type="ECO:0000313" key="2">
    <source>
        <dbReference type="Proteomes" id="UP000009220"/>
    </source>
</evidence>
<dbReference type="HOGENOM" id="CLU_1657044_0_0_6"/>
<dbReference type="STRING" id="743299.Acife_2956"/>
<sequence>MAKAKITLYLGEQDEELQEWYQSIPLRYRNMMVRLTLYNALHHGLADVGQLFPGMRQPGHTAIPASTKERITTTEVAPVASPLGNHQGAANLKDPKKMSTEEIIAFTVANLPPDTPPHLVELAKKFYSTTPYTKERLAILAEVEGAGAQIDPAETSTEG</sequence>
<dbReference type="Proteomes" id="UP000009220">
    <property type="component" value="Chromosome"/>
</dbReference>
<accession>G0JTR5</accession>
<dbReference type="AlphaFoldDB" id="G0JTR5"/>
<protein>
    <submittedName>
        <fullName evidence="1">Uncharacterized protein</fullName>
    </submittedName>
</protein>
<reference evidence="1 2" key="1">
    <citation type="journal article" date="2011" name="J. Bacteriol.">
        <title>Draft genome of the psychrotolerant acidophile Acidithiobacillus ferrivorans SS3.</title>
        <authorList>
            <person name="Liljeqvist M."/>
            <person name="Valdes J."/>
            <person name="Holmes D.S."/>
            <person name="Dopson M."/>
        </authorList>
    </citation>
    <scope>NUCLEOTIDE SEQUENCE [LARGE SCALE GENOMIC DNA]</scope>
    <source>
        <strain evidence="1 2">SS3</strain>
    </source>
</reference>
<dbReference type="RefSeq" id="WP_014030273.1">
    <property type="nucleotide sequence ID" value="NC_015942.1"/>
</dbReference>
<dbReference type="EMBL" id="CP002985">
    <property type="protein sequence ID" value="AEM49030.1"/>
    <property type="molecule type" value="Genomic_DNA"/>
</dbReference>
<gene>
    <name evidence="1" type="ORF">Acife_2956</name>
</gene>
<proteinExistence type="predicted"/>
<evidence type="ECO:0000313" key="1">
    <source>
        <dbReference type="EMBL" id="AEM49030.1"/>
    </source>
</evidence>
<name>G0JTR5_9PROT</name>